<reference evidence="2 3" key="1">
    <citation type="submission" date="2017-07" db="EMBL/GenBank/DDBJ databases">
        <title>Recovery of genomes from metagenomes via a dereplication, aggregation, and scoring strategy.</title>
        <authorList>
            <person name="Sieber C.M."/>
            <person name="Probst A.J."/>
            <person name="Sharrar A."/>
            <person name="Thomas B.C."/>
            <person name="Hess M."/>
            <person name="Tringe S.G."/>
            <person name="Banfield J.F."/>
        </authorList>
    </citation>
    <scope>NUCLEOTIDE SEQUENCE [LARGE SCALE GENOMIC DNA]</scope>
    <source>
        <strain evidence="2">JGI_Cruoil_03_51_56</strain>
    </source>
</reference>
<dbReference type="SUPFAM" id="SSF50156">
    <property type="entry name" value="PDZ domain-like"/>
    <property type="match status" value="1"/>
</dbReference>
<accession>A0A235BV26</accession>
<dbReference type="PROSITE" id="PS51257">
    <property type="entry name" value="PROKAR_LIPOPROTEIN"/>
    <property type="match status" value="1"/>
</dbReference>
<dbReference type="Proteomes" id="UP000215559">
    <property type="component" value="Unassembled WGS sequence"/>
</dbReference>
<evidence type="ECO:0000259" key="1">
    <source>
        <dbReference type="SMART" id="SM00228"/>
    </source>
</evidence>
<dbReference type="Gene3D" id="2.30.42.10">
    <property type="match status" value="1"/>
</dbReference>
<evidence type="ECO:0000313" key="3">
    <source>
        <dbReference type="Proteomes" id="UP000215559"/>
    </source>
</evidence>
<dbReference type="InterPro" id="IPR036034">
    <property type="entry name" value="PDZ_sf"/>
</dbReference>
<dbReference type="EMBL" id="NOZP01000104">
    <property type="protein sequence ID" value="OYD15425.1"/>
    <property type="molecule type" value="Genomic_DNA"/>
</dbReference>
<dbReference type="InterPro" id="IPR001478">
    <property type="entry name" value="PDZ"/>
</dbReference>
<feature type="domain" description="PDZ" evidence="1">
    <location>
        <begin position="3"/>
        <end position="94"/>
    </location>
</feature>
<name>A0A235BV26_UNCW3</name>
<gene>
    <name evidence="2" type="ORF">CH330_05730</name>
</gene>
<sequence length="409" mass="45128">MKRFLLFSFVAFLAVAGCKKRPVSKLGEVYKRVARPEIWQVLPRSQGERIGLKPGDLLLSYNGRPVETNDDVRKAQALALGSEGKIPLVVLRGEKELEFSVQPGPLGGMPVVAKYPSSLALALEDIMRHFGLFTDYDWLAALSGESFTFTAKADECRGFWSGGKSGDYLESLGHVAGLSFRKIINDGTGKHVKAIMRNRNSGRIVLVHGGWPGHRSGFWGVATRYSPKDSIIYGYSMDSAEEMPLLGPVKEIFVTKPAGSWQEPAKLLGRVLKQALELNQVYSDTGWKSGMDAYNLLITSLDTLPFCPVCGVKESQVCFDRLIYTALAHKQSAQRFLEGMKLALPNQADVINEALADNQAIIGKFYGITRSSARIGRLQDQRKLGMVINAIQLIENDLIGDYEDILGRL</sequence>
<dbReference type="Pfam" id="PF17820">
    <property type="entry name" value="PDZ_6"/>
    <property type="match status" value="1"/>
</dbReference>
<proteinExistence type="predicted"/>
<organism evidence="2 3">
    <name type="scientific">candidate division WOR-3 bacterium JGI_Cruoil_03_51_56</name>
    <dbReference type="NCBI Taxonomy" id="1973747"/>
    <lineage>
        <taxon>Bacteria</taxon>
        <taxon>Bacteria division WOR-3</taxon>
    </lineage>
</organism>
<dbReference type="InterPro" id="IPR041489">
    <property type="entry name" value="PDZ_6"/>
</dbReference>
<evidence type="ECO:0000313" key="2">
    <source>
        <dbReference type="EMBL" id="OYD15425.1"/>
    </source>
</evidence>
<dbReference type="SMART" id="SM00228">
    <property type="entry name" value="PDZ"/>
    <property type="match status" value="1"/>
</dbReference>
<protein>
    <recommendedName>
        <fullName evidence="1">PDZ domain-containing protein</fullName>
    </recommendedName>
</protein>
<comment type="caution">
    <text evidence="2">The sequence shown here is derived from an EMBL/GenBank/DDBJ whole genome shotgun (WGS) entry which is preliminary data.</text>
</comment>
<dbReference type="AlphaFoldDB" id="A0A235BV26"/>